<name>A0A1G7ZV47_CHIFI</name>
<dbReference type="Proteomes" id="UP000199045">
    <property type="component" value="Unassembled WGS sequence"/>
</dbReference>
<organism evidence="2 3">
    <name type="scientific">Chitinophaga filiformis</name>
    <name type="common">Myxococcus filiformis</name>
    <name type="synonym">Flexibacter filiformis</name>
    <dbReference type="NCBI Taxonomy" id="104663"/>
    <lineage>
        <taxon>Bacteria</taxon>
        <taxon>Pseudomonadati</taxon>
        <taxon>Bacteroidota</taxon>
        <taxon>Chitinophagia</taxon>
        <taxon>Chitinophagales</taxon>
        <taxon>Chitinophagaceae</taxon>
        <taxon>Chitinophaga</taxon>
    </lineage>
</organism>
<protein>
    <submittedName>
        <fullName evidence="2">Glyoxalase-like domain-containing protein</fullName>
    </submittedName>
</protein>
<reference evidence="2 3" key="1">
    <citation type="submission" date="2016-10" db="EMBL/GenBank/DDBJ databases">
        <authorList>
            <person name="de Groot N.N."/>
        </authorList>
    </citation>
    <scope>NUCLEOTIDE SEQUENCE [LARGE SCALE GENOMIC DNA]</scope>
    <source>
        <strain evidence="2 3">DSM 527</strain>
    </source>
</reference>
<accession>A0A1G7ZV47</accession>
<dbReference type="SUPFAM" id="SSF54593">
    <property type="entry name" value="Glyoxalase/Bleomycin resistance protein/Dihydroxybiphenyl dioxygenase"/>
    <property type="match status" value="1"/>
</dbReference>
<dbReference type="InterPro" id="IPR004360">
    <property type="entry name" value="Glyas_Fos-R_dOase_dom"/>
</dbReference>
<dbReference type="AlphaFoldDB" id="A0A1G7ZV47"/>
<dbReference type="STRING" id="104663.SAMN04488121_1098"/>
<dbReference type="RefSeq" id="WP_089837238.1">
    <property type="nucleotide sequence ID" value="NZ_FNBN01000009.1"/>
</dbReference>
<dbReference type="Gene3D" id="3.10.180.10">
    <property type="entry name" value="2,3-Dihydroxybiphenyl 1,2-Dioxygenase, domain 1"/>
    <property type="match status" value="1"/>
</dbReference>
<sequence>MIQLNLVVIRTDKQEEQVKFYSTLGITFTHHRHGNGPYHYSGVLNGLTFEIYPLHKDATAADTTTRLGFTVENLHETLKSLEELGVETVQAPASTEWGYVAVVKDADGRRVELVENLIK</sequence>
<dbReference type="InterPro" id="IPR037523">
    <property type="entry name" value="VOC_core"/>
</dbReference>
<dbReference type="OrthoDB" id="5186830at2"/>
<proteinExistence type="predicted"/>
<dbReference type="PROSITE" id="PS51819">
    <property type="entry name" value="VOC"/>
    <property type="match status" value="1"/>
</dbReference>
<evidence type="ECO:0000259" key="1">
    <source>
        <dbReference type="PROSITE" id="PS51819"/>
    </source>
</evidence>
<evidence type="ECO:0000313" key="2">
    <source>
        <dbReference type="EMBL" id="SDH12561.1"/>
    </source>
</evidence>
<evidence type="ECO:0000313" key="3">
    <source>
        <dbReference type="Proteomes" id="UP000199045"/>
    </source>
</evidence>
<dbReference type="InterPro" id="IPR029068">
    <property type="entry name" value="Glyas_Bleomycin-R_OHBP_Dase"/>
</dbReference>
<feature type="domain" description="VOC" evidence="1">
    <location>
        <begin position="3"/>
        <end position="116"/>
    </location>
</feature>
<dbReference type="Pfam" id="PF00903">
    <property type="entry name" value="Glyoxalase"/>
    <property type="match status" value="1"/>
</dbReference>
<gene>
    <name evidence="2" type="ORF">SAMN04488121_1098</name>
</gene>
<dbReference type="EMBL" id="FNBN01000009">
    <property type="protein sequence ID" value="SDH12561.1"/>
    <property type="molecule type" value="Genomic_DNA"/>
</dbReference>